<dbReference type="AlphaFoldDB" id="A0A0V1BV55"/>
<organism evidence="1 2">
    <name type="scientific">Trichinella spiralis</name>
    <name type="common">Trichina worm</name>
    <dbReference type="NCBI Taxonomy" id="6334"/>
    <lineage>
        <taxon>Eukaryota</taxon>
        <taxon>Metazoa</taxon>
        <taxon>Ecdysozoa</taxon>
        <taxon>Nematoda</taxon>
        <taxon>Enoplea</taxon>
        <taxon>Dorylaimia</taxon>
        <taxon>Trichinellida</taxon>
        <taxon>Trichinellidae</taxon>
        <taxon>Trichinella</taxon>
    </lineage>
</organism>
<name>A0A0V1BV55_TRISP</name>
<sequence>MAHLTDLSLSTVGRLSPKSAICKNTYGHRVNKNREILVRSLSISTVSKQFKSFIWLLYNKMEKITREHFLFINL</sequence>
<proteinExistence type="predicted"/>
<comment type="caution">
    <text evidence="1">The sequence shown here is derived from an EMBL/GenBank/DDBJ whole genome shotgun (WGS) entry which is preliminary data.</text>
</comment>
<accession>A0A0V1BV55</accession>
<protein>
    <submittedName>
        <fullName evidence="1">Uncharacterized protein</fullName>
    </submittedName>
</protein>
<gene>
    <name evidence="1" type="ORF">T01_14386</name>
</gene>
<dbReference type="InParanoid" id="A0A0V1BV55"/>
<evidence type="ECO:0000313" key="2">
    <source>
        <dbReference type="Proteomes" id="UP000054776"/>
    </source>
</evidence>
<reference evidence="1 2" key="1">
    <citation type="submission" date="2015-01" db="EMBL/GenBank/DDBJ databases">
        <title>Evolution of Trichinella species and genotypes.</title>
        <authorList>
            <person name="Korhonen P.K."/>
            <person name="Edoardo P."/>
            <person name="Giuseppe L.R."/>
            <person name="Gasser R.B."/>
        </authorList>
    </citation>
    <scope>NUCLEOTIDE SEQUENCE [LARGE SCALE GENOMIC DNA]</scope>
    <source>
        <strain evidence="1">ISS3</strain>
    </source>
</reference>
<keyword evidence="2" id="KW-1185">Reference proteome</keyword>
<dbReference type="EMBL" id="JYDH01000010">
    <property type="protein sequence ID" value="KRY41061.1"/>
    <property type="molecule type" value="Genomic_DNA"/>
</dbReference>
<dbReference type="Proteomes" id="UP000054776">
    <property type="component" value="Unassembled WGS sequence"/>
</dbReference>
<evidence type="ECO:0000313" key="1">
    <source>
        <dbReference type="EMBL" id="KRY41061.1"/>
    </source>
</evidence>